<comment type="caution">
    <text evidence="1">The sequence shown here is derived from an EMBL/GenBank/DDBJ whole genome shotgun (WGS) entry which is preliminary data.</text>
</comment>
<dbReference type="RefSeq" id="WP_103358977.1">
    <property type="nucleotide sequence ID" value="NZ_PPRF01000118.1"/>
</dbReference>
<dbReference type="AlphaFoldDB" id="A0A2K3YH26"/>
<dbReference type="EMBL" id="PPRF01000118">
    <property type="protein sequence ID" value="PNZ24538.1"/>
    <property type="molecule type" value="Genomic_DNA"/>
</dbReference>
<protein>
    <submittedName>
        <fullName evidence="1">Uncharacterized protein</fullName>
    </submittedName>
</protein>
<proteinExistence type="predicted"/>
<evidence type="ECO:0000313" key="1">
    <source>
        <dbReference type="EMBL" id="PNZ24538.1"/>
    </source>
</evidence>
<gene>
    <name evidence="1" type="ORF">CD122_10925</name>
</gene>
<accession>A0A2K3YH26</accession>
<organism evidence="1 2">
    <name type="scientific">Staphylococcus rostri</name>
    <dbReference type="NCBI Taxonomy" id="522262"/>
    <lineage>
        <taxon>Bacteria</taxon>
        <taxon>Bacillati</taxon>
        <taxon>Bacillota</taxon>
        <taxon>Bacilli</taxon>
        <taxon>Bacillales</taxon>
        <taxon>Staphylococcaceae</taxon>
        <taxon>Staphylococcus</taxon>
    </lineage>
</organism>
<dbReference type="Proteomes" id="UP000242752">
    <property type="component" value="Unassembled WGS sequence"/>
</dbReference>
<name>A0A2K3YH26_9STAP</name>
<keyword evidence="2" id="KW-1185">Reference proteome</keyword>
<reference evidence="1 2" key="1">
    <citation type="submission" date="2017-08" db="EMBL/GenBank/DDBJ databases">
        <title>Draft genome sequences of 64 type strains of genus Staph aureus.</title>
        <authorList>
            <person name="Cole K."/>
            <person name="Golubchik T."/>
            <person name="Russell J."/>
            <person name="Foster D."/>
            <person name="Llewelyn M."/>
            <person name="Wilson D."/>
            <person name="Crook D."/>
            <person name="Paul J."/>
        </authorList>
    </citation>
    <scope>NUCLEOTIDE SEQUENCE [LARGE SCALE GENOMIC DNA]</scope>
    <source>
        <strain evidence="1 2">DSM 21968</strain>
    </source>
</reference>
<sequence length="133" mass="15281">MPKIKVKKQVGLEELLNLLSNDEIEQGEYRGSKGTYVYLDSTFLGDFEIEGFKAGDAFEIEVEKEINERAKIDNLVGLYELPNGNRHFFSYIRCSIARALDIERAHDKKNLSFYVIESDGNMHLIWKEGNFVG</sequence>
<evidence type="ECO:0000313" key="2">
    <source>
        <dbReference type="Proteomes" id="UP000242752"/>
    </source>
</evidence>